<comment type="caution">
    <text evidence="8">The sequence shown here is derived from an EMBL/GenBank/DDBJ whole genome shotgun (WGS) entry which is preliminary data.</text>
</comment>
<reference evidence="8 9" key="1">
    <citation type="journal article" date="2019" name="Int. J. Syst. Evol. Microbiol.">
        <title>The Global Catalogue of Microorganisms (GCM) 10K type strain sequencing project: providing services to taxonomists for standard genome sequencing and annotation.</title>
        <authorList>
            <consortium name="The Broad Institute Genomics Platform"/>
            <consortium name="The Broad Institute Genome Sequencing Center for Infectious Disease"/>
            <person name="Wu L."/>
            <person name="Ma J."/>
        </authorList>
    </citation>
    <scope>NUCLEOTIDE SEQUENCE [LARGE SCALE GENOMIC DNA]</scope>
    <source>
        <strain evidence="8 9">JCM 16221</strain>
    </source>
</reference>
<name>A0ABN3GU20_9PSEU</name>
<evidence type="ECO:0000313" key="8">
    <source>
        <dbReference type="EMBL" id="GAA2360923.1"/>
    </source>
</evidence>
<evidence type="ECO:0000256" key="5">
    <source>
        <dbReference type="ARBA" id="ARBA00022989"/>
    </source>
</evidence>
<evidence type="ECO:0000256" key="4">
    <source>
        <dbReference type="ARBA" id="ARBA00022692"/>
    </source>
</evidence>
<evidence type="ECO:0000256" key="6">
    <source>
        <dbReference type="ARBA" id="ARBA00023136"/>
    </source>
</evidence>
<dbReference type="InterPro" id="IPR018383">
    <property type="entry name" value="UPF0324_pro"/>
</dbReference>
<organism evidence="8 9">
    <name type="scientific">Saccharopolyspora halophila</name>
    <dbReference type="NCBI Taxonomy" id="405551"/>
    <lineage>
        <taxon>Bacteria</taxon>
        <taxon>Bacillati</taxon>
        <taxon>Actinomycetota</taxon>
        <taxon>Actinomycetes</taxon>
        <taxon>Pseudonocardiales</taxon>
        <taxon>Pseudonocardiaceae</taxon>
        <taxon>Saccharopolyspora</taxon>
    </lineage>
</organism>
<dbReference type="Proteomes" id="UP001501218">
    <property type="component" value="Unassembled WGS sequence"/>
</dbReference>
<feature type="transmembrane region" description="Helical" evidence="7">
    <location>
        <begin position="65"/>
        <end position="88"/>
    </location>
</feature>
<feature type="transmembrane region" description="Helical" evidence="7">
    <location>
        <begin position="183"/>
        <end position="204"/>
    </location>
</feature>
<dbReference type="PANTHER" id="PTHR30106:SF2">
    <property type="entry name" value="UPF0324 INNER MEMBRANE PROTEIN YEIH"/>
    <property type="match status" value="1"/>
</dbReference>
<dbReference type="PANTHER" id="PTHR30106">
    <property type="entry name" value="INNER MEMBRANE PROTEIN YEIH-RELATED"/>
    <property type="match status" value="1"/>
</dbReference>
<feature type="transmembrane region" description="Helical" evidence="7">
    <location>
        <begin position="100"/>
        <end position="119"/>
    </location>
</feature>
<feature type="transmembrane region" description="Helical" evidence="7">
    <location>
        <begin position="279"/>
        <end position="297"/>
    </location>
</feature>
<gene>
    <name evidence="8" type="ORF">GCM10009854_45160</name>
</gene>
<keyword evidence="4 7" id="KW-0812">Transmembrane</keyword>
<proteinExistence type="inferred from homology"/>
<comment type="similarity">
    <text evidence="2">Belongs to the UPF0324 family.</text>
</comment>
<keyword evidence="3" id="KW-1003">Cell membrane</keyword>
<comment type="subcellular location">
    <subcellularLocation>
        <location evidence="1">Cell membrane</location>
        <topology evidence="1">Multi-pass membrane protein</topology>
    </subcellularLocation>
</comment>
<dbReference type="EMBL" id="BAAARA010000021">
    <property type="protein sequence ID" value="GAA2360923.1"/>
    <property type="molecule type" value="Genomic_DNA"/>
</dbReference>
<feature type="transmembrane region" description="Helical" evidence="7">
    <location>
        <begin position="303"/>
        <end position="326"/>
    </location>
</feature>
<keyword evidence="9" id="KW-1185">Reference proteome</keyword>
<accession>A0ABN3GU20</accession>
<protein>
    <submittedName>
        <fullName evidence="8">Sulfate exporter family transporter</fullName>
    </submittedName>
</protein>
<sequence length="361" mass="35786">MSTSPDDGYRAGAMPTSLTGMTATTSRLARRLPPRPPALARLAPGLGVTALGVAAAYAISLALPALSALIVAVVLGVITSHLPFLPSTARVGLTWAMRKLLRVGVVLLGLQLSLGQLTGLGAGSLLAVVTTVVVTFLGTLAIGGLLGVSRGLNLVVATGFSICGASAIAAVEGVADPDEREVATGVALVTLYGGLTIAAVPFLGDRLGLSGPALGAWAGLSVHEVAQVVAAASPAGAAAVATAVTVKLSRVVLLAPMVAAVGVVQRRRAPGTAGARPPIVPLFLAGFLVMIAARSTGQVPEAVLAGAGTLTTLLLTGALFALGTAVRIPDLVRTGGRAVLLGLCSTLLIGTTAFATLQLFT</sequence>
<evidence type="ECO:0000313" key="9">
    <source>
        <dbReference type="Proteomes" id="UP001501218"/>
    </source>
</evidence>
<evidence type="ECO:0000256" key="3">
    <source>
        <dbReference type="ARBA" id="ARBA00022475"/>
    </source>
</evidence>
<keyword evidence="5 7" id="KW-1133">Transmembrane helix</keyword>
<feature type="transmembrane region" description="Helical" evidence="7">
    <location>
        <begin position="152"/>
        <end position="171"/>
    </location>
</feature>
<feature type="transmembrane region" description="Helical" evidence="7">
    <location>
        <begin position="125"/>
        <end position="145"/>
    </location>
</feature>
<evidence type="ECO:0000256" key="1">
    <source>
        <dbReference type="ARBA" id="ARBA00004651"/>
    </source>
</evidence>
<evidence type="ECO:0000256" key="2">
    <source>
        <dbReference type="ARBA" id="ARBA00007977"/>
    </source>
</evidence>
<feature type="transmembrane region" description="Helical" evidence="7">
    <location>
        <begin position="338"/>
        <end position="360"/>
    </location>
</feature>
<evidence type="ECO:0000256" key="7">
    <source>
        <dbReference type="SAM" id="Phobius"/>
    </source>
</evidence>
<feature type="transmembrane region" description="Helical" evidence="7">
    <location>
        <begin position="38"/>
        <end position="59"/>
    </location>
</feature>
<dbReference type="Pfam" id="PF03601">
    <property type="entry name" value="Cons_hypoth698"/>
    <property type="match status" value="1"/>
</dbReference>
<keyword evidence="6 7" id="KW-0472">Membrane</keyword>